<organism evidence="2">
    <name type="scientific">Ensete ventricosum</name>
    <name type="common">Abyssinian banana</name>
    <name type="synonym">Musa ensete</name>
    <dbReference type="NCBI Taxonomy" id="4639"/>
    <lineage>
        <taxon>Eukaryota</taxon>
        <taxon>Viridiplantae</taxon>
        <taxon>Streptophyta</taxon>
        <taxon>Embryophyta</taxon>
        <taxon>Tracheophyta</taxon>
        <taxon>Spermatophyta</taxon>
        <taxon>Magnoliopsida</taxon>
        <taxon>Liliopsida</taxon>
        <taxon>Zingiberales</taxon>
        <taxon>Musaceae</taxon>
        <taxon>Ensete</taxon>
    </lineage>
</organism>
<name>A0A445M969_ENSVE</name>
<protein>
    <submittedName>
        <fullName evidence="2">Uncharacterized protein</fullName>
    </submittedName>
</protein>
<gene>
    <name evidence="2" type="ORF">BHM03_00001358</name>
</gene>
<feature type="region of interest" description="Disordered" evidence="1">
    <location>
        <begin position="104"/>
        <end position="172"/>
    </location>
</feature>
<accession>A0A445M969</accession>
<evidence type="ECO:0000256" key="1">
    <source>
        <dbReference type="SAM" id="MobiDB-lite"/>
    </source>
</evidence>
<sequence length="172" mass="19286">MYRSKGVVNCRRGGRSTATQSQLVVELRSRESSSQTRGTEELSRSSNLSQDGLHSVRGSRREKKIDSSLERYRRTRFSLAQESSVKKGKGAAISDLELARKLDMWPRQAGDEPRLALQDQQQEEEEEPTQQERGGVDRAGDMCDMLRPSSAAESERAECQGLQVDQLGGTRR</sequence>
<feature type="region of interest" description="Disordered" evidence="1">
    <location>
        <begin position="1"/>
        <end position="71"/>
    </location>
</feature>
<dbReference type="AlphaFoldDB" id="A0A445M969"/>
<feature type="compositionally biased region" description="Basic and acidic residues" evidence="1">
    <location>
        <begin position="104"/>
        <end position="114"/>
    </location>
</feature>
<evidence type="ECO:0000313" key="2">
    <source>
        <dbReference type="EMBL" id="RZR70778.1"/>
    </source>
</evidence>
<reference evidence="2" key="1">
    <citation type="journal article" date="2018" name="Data Brief">
        <title>Genome sequence data from 17 accessions of Ensete ventricosum, a staple food crop for millions in Ethiopia.</title>
        <authorList>
            <person name="Yemataw Z."/>
            <person name="Muzemil S."/>
            <person name="Ambachew D."/>
            <person name="Tripathi L."/>
            <person name="Tesfaye K."/>
            <person name="Chala A."/>
            <person name="Farbos A."/>
            <person name="O'Neill P."/>
            <person name="Moore K."/>
            <person name="Grant M."/>
            <person name="Studholme D.J."/>
        </authorList>
    </citation>
    <scope>NUCLEOTIDE SEQUENCE [LARGE SCALE GENOMIC DNA]</scope>
    <source>
        <tissue evidence="2">Leaf</tissue>
    </source>
</reference>
<dbReference type="EMBL" id="KV875459">
    <property type="protein sequence ID" value="RZR70778.1"/>
    <property type="molecule type" value="Genomic_DNA"/>
</dbReference>
<dbReference type="Proteomes" id="UP000290560">
    <property type="component" value="Unassembled WGS sequence"/>
</dbReference>
<proteinExistence type="predicted"/>